<gene>
    <name evidence="1" type="ORF">L9F63_022493</name>
</gene>
<sequence length="237" mass="27915">MVMRMNKRGVWHYPCGKSVNPVVEDGLSNELPRHEAKKRLNAVKTQLGIATKHVKKEQSKIEDLYFEVSKSEFKFRYDWLPQNPTHWYKTEVRCLNKSKRIGKVLQELHSSLQNYAVTFQDLLKLDKLDIYPASILATRNKVMDGLAGHLIQVLCEVDSALIVFGIKRPEQINDDFLYSKTDRWYSKPDYTHSKIQDWGVISMYRKFIVDWFNIMRKVNSNTFCKLDSKKKKKKPKQ</sequence>
<dbReference type="EMBL" id="JASPKZ010007657">
    <property type="protein sequence ID" value="KAJ9583161.1"/>
    <property type="molecule type" value="Genomic_DNA"/>
</dbReference>
<comment type="caution">
    <text evidence="1">The sequence shown here is derived from an EMBL/GenBank/DDBJ whole genome shotgun (WGS) entry which is preliminary data.</text>
</comment>
<dbReference type="Proteomes" id="UP001233999">
    <property type="component" value="Unassembled WGS sequence"/>
</dbReference>
<keyword evidence="2" id="KW-1185">Reference proteome</keyword>
<reference evidence="1" key="1">
    <citation type="journal article" date="2023" name="IScience">
        <title>Live-bearing cockroach genome reveals convergent evolutionary mechanisms linked to viviparity in insects and beyond.</title>
        <authorList>
            <person name="Fouks B."/>
            <person name="Harrison M.C."/>
            <person name="Mikhailova A.A."/>
            <person name="Marchal E."/>
            <person name="English S."/>
            <person name="Carruthers M."/>
            <person name="Jennings E.C."/>
            <person name="Chiamaka E.L."/>
            <person name="Frigard R.A."/>
            <person name="Pippel M."/>
            <person name="Attardo G.M."/>
            <person name="Benoit J.B."/>
            <person name="Bornberg-Bauer E."/>
            <person name="Tobe S.S."/>
        </authorList>
    </citation>
    <scope>NUCLEOTIDE SEQUENCE</scope>
    <source>
        <strain evidence="1">Stay&amp;Tobe</strain>
    </source>
</reference>
<dbReference type="AlphaFoldDB" id="A0AAD7ZMM3"/>
<reference evidence="1" key="2">
    <citation type="submission" date="2023-05" db="EMBL/GenBank/DDBJ databases">
        <authorList>
            <person name="Fouks B."/>
        </authorList>
    </citation>
    <scope>NUCLEOTIDE SEQUENCE</scope>
    <source>
        <strain evidence="1">Stay&amp;Tobe</strain>
        <tissue evidence="1">Testes</tissue>
    </source>
</reference>
<name>A0AAD7ZMM3_DIPPU</name>
<evidence type="ECO:0000313" key="1">
    <source>
        <dbReference type="EMBL" id="KAJ9583161.1"/>
    </source>
</evidence>
<accession>A0AAD7ZMM3</accession>
<protein>
    <submittedName>
        <fullName evidence="1">Uncharacterized protein</fullName>
    </submittedName>
</protein>
<evidence type="ECO:0000313" key="2">
    <source>
        <dbReference type="Proteomes" id="UP001233999"/>
    </source>
</evidence>
<proteinExistence type="predicted"/>
<organism evidence="1 2">
    <name type="scientific">Diploptera punctata</name>
    <name type="common">Pacific beetle cockroach</name>
    <dbReference type="NCBI Taxonomy" id="6984"/>
    <lineage>
        <taxon>Eukaryota</taxon>
        <taxon>Metazoa</taxon>
        <taxon>Ecdysozoa</taxon>
        <taxon>Arthropoda</taxon>
        <taxon>Hexapoda</taxon>
        <taxon>Insecta</taxon>
        <taxon>Pterygota</taxon>
        <taxon>Neoptera</taxon>
        <taxon>Polyneoptera</taxon>
        <taxon>Dictyoptera</taxon>
        <taxon>Blattodea</taxon>
        <taxon>Blaberoidea</taxon>
        <taxon>Blaberidae</taxon>
        <taxon>Diplopterinae</taxon>
        <taxon>Diploptera</taxon>
    </lineage>
</organism>